<dbReference type="EMBL" id="FMAF01000016">
    <property type="protein sequence ID" value="SCB42701.1"/>
    <property type="molecule type" value="Genomic_DNA"/>
</dbReference>
<protein>
    <submittedName>
        <fullName evidence="1">Uncharacterized protein</fullName>
    </submittedName>
</protein>
<dbReference type="Gene3D" id="3.10.520.10">
    <property type="entry name" value="ApbE-like domains"/>
    <property type="match status" value="1"/>
</dbReference>
<reference evidence="2" key="1">
    <citation type="submission" date="2016-08" db="EMBL/GenBank/DDBJ databases">
        <authorList>
            <person name="Varghese N."/>
            <person name="Submissions Spin"/>
        </authorList>
    </citation>
    <scope>NUCLEOTIDE SEQUENCE [LARGE SCALE GENOMIC DNA]</scope>
    <source>
        <strain evidence="2">P1-7</strain>
    </source>
</reference>
<gene>
    <name evidence="1" type="ORF">GA0061101_11624</name>
</gene>
<organism evidence="1 2">
    <name type="scientific">Rhizobium lusitanum</name>
    <dbReference type="NCBI Taxonomy" id="293958"/>
    <lineage>
        <taxon>Bacteria</taxon>
        <taxon>Pseudomonadati</taxon>
        <taxon>Pseudomonadota</taxon>
        <taxon>Alphaproteobacteria</taxon>
        <taxon>Hyphomicrobiales</taxon>
        <taxon>Rhizobiaceae</taxon>
        <taxon>Rhizobium/Agrobacterium group</taxon>
        <taxon>Rhizobium</taxon>
    </lineage>
</organism>
<evidence type="ECO:0000313" key="1">
    <source>
        <dbReference type="EMBL" id="SCB42701.1"/>
    </source>
</evidence>
<dbReference type="NCBIfam" id="NF003322">
    <property type="entry name" value="PRK04334.1-2"/>
    <property type="match status" value="1"/>
</dbReference>
<dbReference type="RefSeq" id="WP_092575462.1">
    <property type="nucleotide sequence ID" value="NZ_FMAF01000016.1"/>
</dbReference>
<proteinExistence type="predicted"/>
<accession>A0A1C3WRV1</accession>
<evidence type="ECO:0000313" key="2">
    <source>
        <dbReference type="Proteomes" id="UP000199205"/>
    </source>
</evidence>
<dbReference type="Proteomes" id="UP000199205">
    <property type="component" value="Unassembled WGS sequence"/>
</dbReference>
<sequence length="313" mass="32745">MSRPVARYLDGDPNGRLHLQHGPIDLVIGVDDGSAERKDEAERRARAFTAAIARFQTVLDELVSELPLLRTAAELAGPMPEGSVAQRMVTAVRPFAADHFITPMAAVAGAVADEILAAMLAAFDKEDRPARAYVNNGGDIAVHLESDAEFHVRMAREDGISLGDFALHASSPTRGIATSGRGGRSLSMGIADSATVLAANAAAADAAVTIVANAVDLPGHAAISRARAIDVVDDSDLGERLVVTGCGPLTDAEIDMALSCGLARAERFIALGLIDRAGLFLRNQGLLAMPTAARPFTASPLSIDQSMERFSNA</sequence>
<name>A0A1C3WRV1_9HYPH</name>
<dbReference type="OrthoDB" id="9814719at2"/>
<dbReference type="AlphaFoldDB" id="A0A1C3WRV1"/>
<dbReference type="InterPro" id="IPR003374">
    <property type="entry name" value="ApbE-like_sf"/>
</dbReference>
<dbReference type="SUPFAM" id="SSF143631">
    <property type="entry name" value="ApbE-like"/>
    <property type="match status" value="1"/>
</dbReference>